<dbReference type="InterPro" id="IPR011990">
    <property type="entry name" value="TPR-like_helical_dom_sf"/>
</dbReference>
<reference evidence="1 2" key="1">
    <citation type="submission" date="2018-05" db="EMBL/GenBank/DDBJ databases">
        <title>Genomic Encyclopedia of Type Strains, Phase IV (KMG-IV): sequencing the most valuable type-strain genomes for metagenomic binning, comparative biology and taxonomic classification.</title>
        <authorList>
            <person name="Goeker M."/>
        </authorList>
    </citation>
    <scope>NUCLEOTIDE SEQUENCE [LARGE SCALE GENOMIC DNA]</scope>
    <source>
        <strain evidence="1 2">DSM 29661</strain>
    </source>
</reference>
<dbReference type="SUPFAM" id="SSF52467">
    <property type="entry name" value="DHS-like NAD/FAD-binding domain"/>
    <property type="match status" value="1"/>
</dbReference>
<protein>
    <submittedName>
        <fullName evidence="1">Uncharacterized protein</fullName>
    </submittedName>
</protein>
<dbReference type="GO" id="GO:0000030">
    <property type="term" value="F:mannosyltransferase activity"/>
    <property type="evidence" value="ECO:0007669"/>
    <property type="project" value="TreeGrafter"/>
</dbReference>
<dbReference type="Gene3D" id="1.25.40.10">
    <property type="entry name" value="Tetratricopeptide repeat domain"/>
    <property type="match status" value="1"/>
</dbReference>
<dbReference type="RefSeq" id="WP_146215133.1">
    <property type="nucleotide sequence ID" value="NZ_QJKI01000017.1"/>
</dbReference>
<evidence type="ECO:0000313" key="2">
    <source>
        <dbReference type="Proteomes" id="UP000247555"/>
    </source>
</evidence>
<dbReference type="InterPro" id="IPR052384">
    <property type="entry name" value="TMTC_O-mannosyltransferase"/>
</dbReference>
<dbReference type="EMBL" id="QJKI01000017">
    <property type="protein sequence ID" value="PXX77397.1"/>
    <property type="molecule type" value="Genomic_DNA"/>
</dbReference>
<keyword evidence="2" id="KW-1185">Reference proteome</keyword>
<proteinExistence type="predicted"/>
<evidence type="ECO:0000313" key="1">
    <source>
        <dbReference type="EMBL" id="PXX77397.1"/>
    </source>
</evidence>
<name>A0A318L6U7_9NEIS</name>
<dbReference type="InterPro" id="IPR029035">
    <property type="entry name" value="DHS-like_NAD/FAD-binding_dom"/>
</dbReference>
<dbReference type="Pfam" id="PF13289">
    <property type="entry name" value="SIR2_2"/>
    <property type="match status" value="1"/>
</dbReference>
<gene>
    <name evidence="1" type="ORF">DFR34_1171</name>
</gene>
<dbReference type="AlphaFoldDB" id="A0A318L6U7"/>
<accession>A0A318L6U7</accession>
<dbReference type="OrthoDB" id="288285at2"/>
<feature type="non-terminal residue" evidence="1">
    <location>
        <position position="670"/>
    </location>
</feature>
<organism evidence="1 2">
    <name type="scientific">Rivihabitans pingtungensis</name>
    <dbReference type="NCBI Taxonomy" id="1054498"/>
    <lineage>
        <taxon>Bacteria</taxon>
        <taxon>Pseudomonadati</taxon>
        <taxon>Pseudomonadota</taxon>
        <taxon>Betaproteobacteria</taxon>
        <taxon>Neisseriales</taxon>
        <taxon>Aquaspirillaceae</taxon>
        <taxon>Rivihabitans</taxon>
    </lineage>
</organism>
<dbReference type="PANTHER" id="PTHR44216:SF3">
    <property type="entry name" value="PROTEIN O-MANNOSYL-TRANSFERASE TMTC2"/>
    <property type="match status" value="1"/>
</dbReference>
<sequence length="670" mass="77186">MSEKILYEWTEAGLLEEMQQLHQYRTDRRLAFILGAGASVSSKIPAGGYLAEKWLKESYRREQYNITCSLEEWARITFGNHDFTLEDAANYYPKIFDLRFRDHASGFAALEEAMRDAKPNIGYSVLAKILDKTRHNVVVTTNFDNLVADAMAIHAQRQPLIVGHETLAHFARPPLSRALVAKIHRDLYLQPKNDTQSVNAMDLGWKNSLTQLFQHYTPLVLGYGGNDNGLIDFLKSADQINGTVYWCYHRASEKPKNRDIYDVISKHKGVFVAIESFDDFMIKLGQALMPEHISIRRLIQDIDERAKDQKERYQNSWADLGYGIADQGIKPQPHEDNNAVSLEKQVKLNKNPIKNPKIELNKTHGIEQDWGDVVQKIRSEPDITTQLEQYLTALKRFNQKGFVLYFMQDLDSCALPDNEKEKYYRRAHSLLSANSVLLMRFAKFLSQHSARHDEAEVLYKQAAEQDNTLDSLTEIAEFLDFSRKKYDQAESYYRRCLENHPDSSAAHINLAGFMTYRRNNLDYASELYAQALKLKEGEKNHGEYASFKYQCKNYGVAKYHFGIALEGKAVHVETLVNYACMLLTQKKEESAQEAYEKLMAALERHVQASSRNYTQSLAETYFYLAICHELKKIKAQTYLEPVLNYPIAVKSKPHGKPQTLPIRCQRRRMG</sequence>
<dbReference type="Proteomes" id="UP000247555">
    <property type="component" value="Unassembled WGS sequence"/>
</dbReference>
<dbReference type="GO" id="GO:0035269">
    <property type="term" value="P:protein O-linked glycosylation via mannose"/>
    <property type="evidence" value="ECO:0007669"/>
    <property type="project" value="TreeGrafter"/>
</dbReference>
<dbReference type="Gene3D" id="3.40.50.1220">
    <property type="entry name" value="TPP-binding domain"/>
    <property type="match status" value="1"/>
</dbReference>
<comment type="caution">
    <text evidence="1">The sequence shown here is derived from an EMBL/GenBank/DDBJ whole genome shotgun (WGS) entry which is preliminary data.</text>
</comment>
<dbReference type="PANTHER" id="PTHR44216">
    <property type="entry name" value="PROTEIN O-MANNOSYL-TRANSFERASE TMTC2"/>
    <property type="match status" value="1"/>
</dbReference>
<dbReference type="SUPFAM" id="SSF48452">
    <property type="entry name" value="TPR-like"/>
    <property type="match status" value="1"/>
</dbReference>